<dbReference type="EMBL" id="CABFOC020000003">
    <property type="protein sequence ID" value="CAH0043389.1"/>
    <property type="molecule type" value="Genomic_DNA"/>
</dbReference>
<evidence type="ECO:0000256" key="1">
    <source>
        <dbReference type="SAM" id="MobiDB-lite"/>
    </source>
</evidence>
<dbReference type="Proteomes" id="UP000775872">
    <property type="component" value="Unassembled WGS sequence"/>
</dbReference>
<dbReference type="AlphaFoldDB" id="A0A9N9YXI3"/>
<feature type="region of interest" description="Disordered" evidence="1">
    <location>
        <begin position="734"/>
        <end position="770"/>
    </location>
</feature>
<comment type="caution">
    <text evidence="2">The sequence shown here is derived from an EMBL/GenBank/DDBJ whole genome shotgun (WGS) entry which is preliminary data.</text>
</comment>
<keyword evidence="3" id="KW-1185">Reference proteome</keyword>
<gene>
    <name evidence="2" type="ORF">CSOL1703_00009326</name>
</gene>
<evidence type="ECO:0000313" key="2">
    <source>
        <dbReference type="EMBL" id="CAH0043389.1"/>
    </source>
</evidence>
<organism evidence="2 3">
    <name type="scientific">Clonostachys solani</name>
    <dbReference type="NCBI Taxonomy" id="160281"/>
    <lineage>
        <taxon>Eukaryota</taxon>
        <taxon>Fungi</taxon>
        <taxon>Dikarya</taxon>
        <taxon>Ascomycota</taxon>
        <taxon>Pezizomycotina</taxon>
        <taxon>Sordariomycetes</taxon>
        <taxon>Hypocreomycetidae</taxon>
        <taxon>Hypocreales</taxon>
        <taxon>Bionectriaceae</taxon>
        <taxon>Clonostachys</taxon>
    </lineage>
</organism>
<dbReference type="OrthoDB" id="5354164at2759"/>
<reference evidence="2" key="1">
    <citation type="submission" date="2021-10" db="EMBL/GenBank/DDBJ databases">
        <authorList>
            <person name="Piombo E."/>
        </authorList>
    </citation>
    <scope>NUCLEOTIDE SEQUENCE</scope>
</reference>
<sequence>MSSIGKFNASLLGATQETTLTLANLNFDFSLYKVEAPAEYQALGKCLTKNRLDAAESGNEHIFARKLAALFSQALPPTPNLVRIYGNRASEIVQEVSNDTAKGSNNRGLFSNWLGPDATSIWAAATSGSGAISAHLLACMLARIWTSSEAVAIWKEIIQARKDILSKIDVSDPMKPAAHFAAQIDITESQISGWDSSARAWLEVADKSKLRQQKQLLLLIENAGIPISDGSDTYTSVLKAWTTALTTMENIASGIPQSIKDGSAILALSSWHLYPDMFVLGAGPDRVIQNDPLVPASGMVTLGQTSYSTRSDDGPFWSLPLAYLRYYGDPVTTSRIFGDHASRLSISDFNYVVFGSILSNWGIYGKSISMAAEFLVALDEFLLRNGCYDVKGHESWIRMLSKTAQKYLSASENEKKFIQSLIMRGHRRYKNFFSSKSGQWLPLWGLAHADTLISLAKDIETAVSILRLVAQDIGCTDPSSLLIRYPCWMVDDRFTGEISSSLNTVDDTHTHMCEYASAIRRNEMSKKGNLDPLMDLSGHVRWSGMDAASRPEDSHGEEYKDINDVSVIVMAESEFKWLSPPLAPSIPFQRSHSEETTYEYIMGDPMGVALFKRADRDISGSEMLDIELVLTILRCGWLDRNKMVGFLDFSGEFQRSGVPQHVESLRALAAAINVYELMPGATISTSVFSLPLEDALWLPCDPDDAALGKNSEIEPKGKVFHRSIVKRRIGSSVKRRGINKDPETPVPNISWRSKQGQAESPEGPPEPLDRKIGTVELSRSQIFSCIAMFETRNINLEPRSLERDGDFRWELIIRGDATNKRSHVVGNIGRPGISLMIPPVAPMVRKVDESQWVMINHTDFDGCLSDSFQHTSLHLSFTRYELPVISEHGYQGAEASFIETIVSIFDRKEWVADLDVLSALNHFSLERVGAHEITCTHKSRLKQPTSCLTSIDSWHEFLDQPQNPCVVQSARNWIGRLSTAALSIQQGARTVILKDADQVCWECLLQRCEMDWTVDNKRLAFIS</sequence>
<accession>A0A9N9YXI3</accession>
<proteinExistence type="predicted"/>
<protein>
    <submittedName>
        <fullName evidence="2">Uncharacterized protein</fullName>
    </submittedName>
</protein>
<name>A0A9N9YXI3_9HYPO</name>
<evidence type="ECO:0000313" key="3">
    <source>
        <dbReference type="Proteomes" id="UP000775872"/>
    </source>
</evidence>